<organism evidence="2 3">
    <name type="scientific">Acrasis kona</name>
    <dbReference type="NCBI Taxonomy" id="1008807"/>
    <lineage>
        <taxon>Eukaryota</taxon>
        <taxon>Discoba</taxon>
        <taxon>Heterolobosea</taxon>
        <taxon>Tetramitia</taxon>
        <taxon>Eutetramitia</taxon>
        <taxon>Acrasidae</taxon>
        <taxon>Acrasis</taxon>
    </lineage>
</organism>
<evidence type="ECO:0000256" key="1">
    <source>
        <dbReference type="SAM" id="Coils"/>
    </source>
</evidence>
<reference evidence="2 3" key="1">
    <citation type="submission" date="2024-03" db="EMBL/GenBank/DDBJ databases">
        <title>The Acrasis kona genome and developmental transcriptomes reveal deep origins of eukaryotic multicellular pathways.</title>
        <authorList>
            <person name="Sheikh S."/>
            <person name="Fu C.-J."/>
            <person name="Brown M.W."/>
            <person name="Baldauf S.L."/>
        </authorList>
    </citation>
    <scope>NUCLEOTIDE SEQUENCE [LARGE SCALE GENOMIC DNA]</scope>
    <source>
        <strain evidence="2 3">ATCC MYA-3509</strain>
    </source>
</reference>
<keyword evidence="3" id="KW-1185">Reference proteome</keyword>
<sequence length="126" mass="14159">MLSSQSIFTTAFTYVDHPGTEQVTKSRSPCELGPHEEIEHSFSVFKPLEINRGLSCNLETEVLVPTTTEQEQPEAHIEPLLHSNADNCSQKEYQGKITELEEQVAKLKKEKKVVAVDFEACSIEKP</sequence>
<evidence type="ECO:0000313" key="3">
    <source>
        <dbReference type="Proteomes" id="UP001431209"/>
    </source>
</evidence>
<dbReference type="AlphaFoldDB" id="A0AAW2YY27"/>
<comment type="caution">
    <text evidence="2">The sequence shown here is derived from an EMBL/GenBank/DDBJ whole genome shotgun (WGS) entry which is preliminary data.</text>
</comment>
<keyword evidence="1" id="KW-0175">Coiled coil</keyword>
<accession>A0AAW2YY27</accession>
<dbReference type="Proteomes" id="UP001431209">
    <property type="component" value="Unassembled WGS sequence"/>
</dbReference>
<name>A0AAW2YY27_9EUKA</name>
<feature type="coiled-coil region" evidence="1">
    <location>
        <begin position="90"/>
        <end position="117"/>
    </location>
</feature>
<dbReference type="EMBL" id="JAOPGA020000840">
    <property type="protein sequence ID" value="KAL0482358.1"/>
    <property type="molecule type" value="Genomic_DNA"/>
</dbReference>
<gene>
    <name evidence="2" type="ORF">AKO1_012951</name>
</gene>
<proteinExistence type="predicted"/>
<evidence type="ECO:0000313" key="2">
    <source>
        <dbReference type="EMBL" id="KAL0482358.1"/>
    </source>
</evidence>
<protein>
    <submittedName>
        <fullName evidence="2">Uncharacterized protein</fullName>
    </submittedName>
</protein>